<dbReference type="AlphaFoldDB" id="A0A4Y9Z7Q4"/>
<name>A0A4Y9Z7Q4_9AGAM</name>
<gene>
    <name evidence="1" type="ORF">EVG20_g2219</name>
</gene>
<dbReference type="EMBL" id="SEOQ01000082">
    <property type="protein sequence ID" value="TFY70795.1"/>
    <property type="molecule type" value="Genomic_DNA"/>
</dbReference>
<comment type="caution">
    <text evidence="1">The sequence shown here is derived from an EMBL/GenBank/DDBJ whole genome shotgun (WGS) entry which is preliminary data.</text>
</comment>
<evidence type="ECO:0000313" key="1">
    <source>
        <dbReference type="EMBL" id="TFY70795.1"/>
    </source>
</evidence>
<evidence type="ECO:0000313" key="2">
    <source>
        <dbReference type="Proteomes" id="UP000298327"/>
    </source>
</evidence>
<protein>
    <submittedName>
        <fullName evidence="1">Uncharacterized protein</fullName>
    </submittedName>
</protein>
<proteinExistence type="predicted"/>
<dbReference type="Proteomes" id="UP000298327">
    <property type="component" value="Unassembled WGS sequence"/>
</dbReference>
<keyword evidence="2" id="KW-1185">Reference proteome</keyword>
<organism evidence="1 2">
    <name type="scientific">Dentipellis fragilis</name>
    <dbReference type="NCBI Taxonomy" id="205917"/>
    <lineage>
        <taxon>Eukaryota</taxon>
        <taxon>Fungi</taxon>
        <taxon>Dikarya</taxon>
        <taxon>Basidiomycota</taxon>
        <taxon>Agaricomycotina</taxon>
        <taxon>Agaricomycetes</taxon>
        <taxon>Russulales</taxon>
        <taxon>Hericiaceae</taxon>
        <taxon>Dentipellis</taxon>
    </lineage>
</organism>
<sequence>MIRCPRSMGSRISRFSNSSWLCDRAGHFKRRDHLWSFNPQKARFAAYIPMFSMLARPADRRHVPVWTWKLRCSCAMLSEATQAVSGQAATAKSGEFSNTPHADEPLQISVWGNERWGDGPAAGDGYPTKSFQAVLTRLTFASREAKRNARRLDKVCPSKIRNEFAPRSQNRMG</sequence>
<reference evidence="1 2" key="1">
    <citation type="submission" date="2019-02" db="EMBL/GenBank/DDBJ databases">
        <title>Genome sequencing of the rare red list fungi Dentipellis fragilis.</title>
        <authorList>
            <person name="Buettner E."/>
            <person name="Kellner H."/>
        </authorList>
    </citation>
    <scope>NUCLEOTIDE SEQUENCE [LARGE SCALE GENOMIC DNA]</scope>
    <source>
        <strain evidence="1 2">DSM 105465</strain>
    </source>
</reference>
<accession>A0A4Y9Z7Q4</accession>